<proteinExistence type="predicted"/>
<dbReference type="PANTHER" id="PTHR46871">
    <property type="entry name" value="BROMO-ADJACENT HOMOLOGY (BAH) DOMAIN-CONTAINING PROTEIN"/>
    <property type="match status" value="1"/>
</dbReference>
<evidence type="ECO:0000313" key="2">
    <source>
        <dbReference type="EMBL" id="KAL2529592.1"/>
    </source>
</evidence>
<name>A0ABD1UX26_9LAMI</name>
<dbReference type="InterPro" id="IPR003618">
    <property type="entry name" value="TFIIS_cen_dom"/>
</dbReference>
<comment type="caution">
    <text evidence="2">The sequence shown here is derived from an EMBL/GenBank/DDBJ whole genome shotgun (WGS) entry which is preliminary data.</text>
</comment>
<dbReference type="PROSITE" id="PS51321">
    <property type="entry name" value="TFIIS_CENTRAL"/>
    <property type="match status" value="1"/>
</dbReference>
<protein>
    <submittedName>
        <fullName evidence="2">Bromo-adjacent-like proteiny (BAH) domain-containing protein</fullName>
    </submittedName>
</protein>
<sequence>MAIIKIPKPKQHPGFTVQKVYDAEQKRLFKLTDKDYEDNKQHEIDLLVNESFDWSDAAVLAITALEKAAHDALTSDFQKYNQKMRQLTFSPKNNAVLARLLLNRELVPSQILNMSPNELKVQSLLWVVAH</sequence>
<dbReference type="Proteomes" id="UP001604277">
    <property type="component" value="Unassembled WGS sequence"/>
</dbReference>
<organism evidence="2 3">
    <name type="scientific">Forsythia ovata</name>
    <dbReference type="NCBI Taxonomy" id="205694"/>
    <lineage>
        <taxon>Eukaryota</taxon>
        <taxon>Viridiplantae</taxon>
        <taxon>Streptophyta</taxon>
        <taxon>Embryophyta</taxon>
        <taxon>Tracheophyta</taxon>
        <taxon>Spermatophyta</taxon>
        <taxon>Magnoliopsida</taxon>
        <taxon>eudicotyledons</taxon>
        <taxon>Gunneridae</taxon>
        <taxon>Pentapetalae</taxon>
        <taxon>asterids</taxon>
        <taxon>lamiids</taxon>
        <taxon>Lamiales</taxon>
        <taxon>Oleaceae</taxon>
        <taxon>Forsythieae</taxon>
        <taxon>Forsythia</taxon>
    </lineage>
</organism>
<dbReference type="InterPro" id="IPR036575">
    <property type="entry name" value="TFIIS_cen_dom_sf"/>
</dbReference>
<dbReference type="Gene3D" id="1.10.472.30">
    <property type="entry name" value="Transcription elongation factor S-II, central domain"/>
    <property type="match status" value="1"/>
</dbReference>
<gene>
    <name evidence="2" type="ORF">Fot_22193</name>
</gene>
<keyword evidence="3" id="KW-1185">Reference proteome</keyword>
<dbReference type="EMBL" id="JBFOLJ010000006">
    <property type="protein sequence ID" value="KAL2529592.1"/>
    <property type="molecule type" value="Genomic_DNA"/>
</dbReference>
<evidence type="ECO:0000259" key="1">
    <source>
        <dbReference type="PROSITE" id="PS51321"/>
    </source>
</evidence>
<reference evidence="3" key="1">
    <citation type="submission" date="2024-07" db="EMBL/GenBank/DDBJ databases">
        <title>Two chromosome-level genome assemblies of Korean endemic species Abeliophyllum distichum and Forsythia ovata (Oleaceae).</title>
        <authorList>
            <person name="Jang H."/>
        </authorList>
    </citation>
    <scope>NUCLEOTIDE SEQUENCE [LARGE SCALE GENOMIC DNA]</scope>
</reference>
<dbReference type="PANTHER" id="PTHR46871:SF1">
    <property type="entry name" value="BROMO-ADJACENT HOMOLOGY (BAH) DOMAIN-CONTAINING PROTEIN"/>
    <property type="match status" value="1"/>
</dbReference>
<feature type="domain" description="TFIIS central" evidence="1">
    <location>
        <begin position="36"/>
        <end position="130"/>
    </location>
</feature>
<dbReference type="Pfam" id="PF07500">
    <property type="entry name" value="TFIIS_M"/>
    <property type="match status" value="1"/>
</dbReference>
<accession>A0ABD1UX26</accession>
<dbReference type="SUPFAM" id="SSF46942">
    <property type="entry name" value="Elongation factor TFIIS domain 2"/>
    <property type="match status" value="1"/>
</dbReference>
<evidence type="ECO:0000313" key="3">
    <source>
        <dbReference type="Proteomes" id="UP001604277"/>
    </source>
</evidence>
<dbReference type="AlphaFoldDB" id="A0ABD1UX26"/>